<dbReference type="Gene3D" id="3.40.1810.10">
    <property type="entry name" value="Transcription factor, MADS-box"/>
    <property type="match status" value="1"/>
</dbReference>
<dbReference type="GeneID" id="108831885"/>
<accession>A0A6J0LNG0</accession>
<dbReference type="PANTHER" id="PTHR11945">
    <property type="entry name" value="MADS BOX PROTEIN"/>
    <property type="match status" value="1"/>
</dbReference>
<feature type="region of interest" description="Disordered" evidence="7">
    <location>
        <begin position="145"/>
        <end position="174"/>
    </location>
</feature>
<evidence type="ECO:0000313" key="10">
    <source>
        <dbReference type="RefSeq" id="XP_018460891.2"/>
    </source>
</evidence>
<organism evidence="9 10">
    <name type="scientific">Raphanus sativus</name>
    <name type="common">Radish</name>
    <name type="synonym">Raphanus raphanistrum var. sativus</name>
    <dbReference type="NCBI Taxonomy" id="3726"/>
    <lineage>
        <taxon>Eukaryota</taxon>
        <taxon>Viridiplantae</taxon>
        <taxon>Streptophyta</taxon>
        <taxon>Embryophyta</taxon>
        <taxon>Tracheophyta</taxon>
        <taxon>Spermatophyta</taxon>
        <taxon>Magnoliopsida</taxon>
        <taxon>eudicotyledons</taxon>
        <taxon>Gunneridae</taxon>
        <taxon>Pentapetalae</taxon>
        <taxon>rosids</taxon>
        <taxon>malvids</taxon>
        <taxon>Brassicales</taxon>
        <taxon>Brassicaceae</taxon>
        <taxon>Brassiceae</taxon>
        <taxon>Raphanus</taxon>
    </lineage>
</organism>
<evidence type="ECO:0000256" key="7">
    <source>
        <dbReference type="SAM" id="MobiDB-lite"/>
    </source>
</evidence>
<dbReference type="PROSITE" id="PS50066">
    <property type="entry name" value="MADS_BOX_2"/>
    <property type="match status" value="1"/>
</dbReference>
<evidence type="ECO:0000259" key="8">
    <source>
        <dbReference type="PROSITE" id="PS50066"/>
    </source>
</evidence>
<keyword evidence="9" id="KW-1185">Reference proteome</keyword>
<name>A0A6J0LNG0_RAPSA</name>
<evidence type="ECO:0000256" key="2">
    <source>
        <dbReference type="ARBA" id="ARBA00023015"/>
    </source>
</evidence>
<dbReference type="PANTHER" id="PTHR11945:SF821">
    <property type="entry name" value="AGAMOUS-LIKE 57"/>
    <property type="match status" value="1"/>
</dbReference>
<sequence>MATFSKRKARILKKMNEITTLFNVEASFLVFPEAGKHHSFAHPSMEDAFGRVKRSLGHEPSGKDDTNIGSLMEDYKKQHNEEINKKWYDLAEELMMAEEKEKELQESKSEWSNIVNEGVSVDELKRAHQAFVELNKRVSAKALQWSGKDGDGSSSALGEHGHCNGGEARAGEQT</sequence>
<dbReference type="AlphaFoldDB" id="A0A6J0LNG0"/>
<dbReference type="InterPro" id="IPR036879">
    <property type="entry name" value="TF_MADSbox_sf"/>
</dbReference>
<reference evidence="10" key="2">
    <citation type="submission" date="2025-08" db="UniProtKB">
        <authorList>
            <consortium name="RefSeq"/>
        </authorList>
    </citation>
    <scope>IDENTIFICATION</scope>
    <source>
        <tissue evidence="10">Leaf</tissue>
    </source>
</reference>
<dbReference type="KEGG" id="rsz:108831885"/>
<keyword evidence="6" id="KW-0175">Coiled coil</keyword>
<dbReference type="GO" id="GO:0005634">
    <property type="term" value="C:nucleus"/>
    <property type="evidence" value="ECO:0007669"/>
    <property type="project" value="UniProtKB-SubCell"/>
</dbReference>
<evidence type="ECO:0000256" key="5">
    <source>
        <dbReference type="ARBA" id="ARBA00023242"/>
    </source>
</evidence>
<protein>
    <submittedName>
        <fullName evidence="10">Agamous-like MADS-box protein AGL23</fullName>
    </submittedName>
</protein>
<keyword evidence="3" id="KW-0238">DNA-binding</keyword>
<dbReference type="RefSeq" id="XP_018460891.2">
    <property type="nucleotide sequence ID" value="XM_018605389.2"/>
</dbReference>
<dbReference type="InterPro" id="IPR002100">
    <property type="entry name" value="TF_MADSbox"/>
</dbReference>
<dbReference type="GO" id="GO:0000978">
    <property type="term" value="F:RNA polymerase II cis-regulatory region sequence-specific DNA binding"/>
    <property type="evidence" value="ECO:0007669"/>
    <property type="project" value="TreeGrafter"/>
</dbReference>
<evidence type="ECO:0000256" key="1">
    <source>
        <dbReference type="ARBA" id="ARBA00004123"/>
    </source>
</evidence>
<keyword evidence="2" id="KW-0805">Transcription regulation</keyword>
<feature type="coiled-coil region" evidence="6">
    <location>
        <begin position="88"/>
        <end position="117"/>
    </location>
</feature>
<comment type="subcellular location">
    <subcellularLocation>
        <location evidence="1">Nucleus</location>
    </subcellularLocation>
</comment>
<dbReference type="SMART" id="SM00432">
    <property type="entry name" value="MADS"/>
    <property type="match status" value="1"/>
</dbReference>
<dbReference type="Pfam" id="PF00319">
    <property type="entry name" value="SRF-TF"/>
    <property type="match status" value="1"/>
</dbReference>
<evidence type="ECO:0000256" key="3">
    <source>
        <dbReference type="ARBA" id="ARBA00023125"/>
    </source>
</evidence>
<proteinExistence type="predicted"/>
<evidence type="ECO:0000313" key="9">
    <source>
        <dbReference type="Proteomes" id="UP000504610"/>
    </source>
</evidence>
<dbReference type="Proteomes" id="UP000504610">
    <property type="component" value="Chromosome 8"/>
</dbReference>
<dbReference type="GO" id="GO:0046983">
    <property type="term" value="F:protein dimerization activity"/>
    <property type="evidence" value="ECO:0007669"/>
    <property type="project" value="InterPro"/>
</dbReference>
<reference evidence="9" key="1">
    <citation type="journal article" date="2019" name="Database">
        <title>The radish genome database (RadishGD): an integrated information resource for radish genomics.</title>
        <authorList>
            <person name="Yu H.J."/>
            <person name="Baek S."/>
            <person name="Lee Y.J."/>
            <person name="Cho A."/>
            <person name="Mun J.H."/>
        </authorList>
    </citation>
    <scope>NUCLEOTIDE SEQUENCE [LARGE SCALE GENOMIC DNA]</scope>
    <source>
        <strain evidence="9">cv. WK10039</strain>
    </source>
</reference>
<gene>
    <name evidence="10" type="primary">LOC108831885</name>
</gene>
<evidence type="ECO:0000256" key="4">
    <source>
        <dbReference type="ARBA" id="ARBA00023163"/>
    </source>
</evidence>
<dbReference type="OrthoDB" id="1898716at2759"/>
<dbReference type="SUPFAM" id="SSF55455">
    <property type="entry name" value="SRF-like"/>
    <property type="match status" value="1"/>
</dbReference>
<dbReference type="GO" id="GO:0000981">
    <property type="term" value="F:DNA-binding transcription factor activity, RNA polymerase II-specific"/>
    <property type="evidence" value="ECO:0007669"/>
    <property type="project" value="TreeGrafter"/>
</dbReference>
<feature type="domain" description="MADS-box" evidence="8">
    <location>
        <begin position="1"/>
        <end position="44"/>
    </location>
</feature>
<keyword evidence="4" id="KW-0804">Transcription</keyword>
<keyword evidence="5" id="KW-0539">Nucleus</keyword>
<evidence type="ECO:0000256" key="6">
    <source>
        <dbReference type="SAM" id="Coils"/>
    </source>
</evidence>